<dbReference type="Proteomes" id="UP001163321">
    <property type="component" value="Chromosome 5"/>
</dbReference>
<evidence type="ECO:0000313" key="1">
    <source>
        <dbReference type="EMBL" id="KAI9911925.1"/>
    </source>
</evidence>
<keyword evidence="2" id="KW-1185">Reference proteome</keyword>
<name>A0ACC0VZW2_9STRA</name>
<organism evidence="1 2">
    <name type="scientific">Peronosclerospora sorghi</name>
    <dbReference type="NCBI Taxonomy" id="230839"/>
    <lineage>
        <taxon>Eukaryota</taxon>
        <taxon>Sar</taxon>
        <taxon>Stramenopiles</taxon>
        <taxon>Oomycota</taxon>
        <taxon>Peronosporomycetes</taxon>
        <taxon>Peronosporales</taxon>
        <taxon>Peronosporaceae</taxon>
        <taxon>Peronosclerospora</taxon>
    </lineage>
</organism>
<accession>A0ACC0VZW2</accession>
<sequence length="176" mass="20632">MLIHSCNCDDTPCRDPEFRCLYGHMKRFLRGACWASPNERWRSHLIAKVVIEPFTYHALHCQTLQCIVPMCRQFRGQVLPSSMNIGRQRRKRFIYNWPKCDSQLRIRANREKPVDLMAKNLLLVSAKHGEDDDDCFKKEIGSIRVEHRRSHAIVDGLSMDELTELQEDVCTCKELE</sequence>
<dbReference type="EMBL" id="CM047584">
    <property type="protein sequence ID" value="KAI9911925.1"/>
    <property type="molecule type" value="Genomic_DNA"/>
</dbReference>
<protein>
    <submittedName>
        <fullName evidence="1">Uncharacterized protein</fullName>
    </submittedName>
</protein>
<evidence type="ECO:0000313" key="2">
    <source>
        <dbReference type="Proteomes" id="UP001163321"/>
    </source>
</evidence>
<proteinExistence type="predicted"/>
<reference evidence="1 2" key="1">
    <citation type="journal article" date="2022" name="bioRxiv">
        <title>The genome of the oomycete Peronosclerospora sorghi, a cosmopolitan pathogen of maize and sorghum, is inflated with dispersed pseudogenes.</title>
        <authorList>
            <person name="Fletcher K."/>
            <person name="Martin F."/>
            <person name="Isakeit T."/>
            <person name="Cavanaugh K."/>
            <person name="Magill C."/>
            <person name="Michelmore R."/>
        </authorList>
    </citation>
    <scope>NUCLEOTIDE SEQUENCE [LARGE SCALE GENOMIC DNA]</scope>
    <source>
        <strain evidence="1">P6</strain>
    </source>
</reference>
<comment type="caution">
    <text evidence="1">The sequence shown here is derived from an EMBL/GenBank/DDBJ whole genome shotgun (WGS) entry which is preliminary data.</text>
</comment>
<gene>
    <name evidence="1" type="ORF">PsorP6_008697</name>
</gene>